<evidence type="ECO:0000256" key="2">
    <source>
        <dbReference type="SAM" id="Phobius"/>
    </source>
</evidence>
<comment type="caution">
    <text evidence="4">The sequence shown here is derived from an EMBL/GenBank/DDBJ whole genome shotgun (WGS) entry which is preliminary data.</text>
</comment>
<dbReference type="PANTHER" id="PTHR42709:SF9">
    <property type="entry name" value="ALKALINE PHOSPHATASE LIKE PROTEIN"/>
    <property type="match status" value="1"/>
</dbReference>
<evidence type="ECO:0000313" key="5">
    <source>
        <dbReference type="Proteomes" id="UP000037558"/>
    </source>
</evidence>
<dbReference type="InterPro" id="IPR051311">
    <property type="entry name" value="DedA_domain"/>
</dbReference>
<reference evidence="5" key="1">
    <citation type="submission" date="2015-08" db="EMBL/GenBank/DDBJ databases">
        <title>Fjat-14210 dsm16467.</title>
        <authorList>
            <person name="Liu B."/>
            <person name="Wang J."/>
            <person name="Zhu Y."/>
            <person name="Liu G."/>
            <person name="Chen Q."/>
            <person name="Chen Z."/>
            <person name="Lan J."/>
            <person name="Che J."/>
            <person name="Ge C."/>
            <person name="Shi H."/>
            <person name="Pan Z."/>
            <person name="Liu X."/>
        </authorList>
    </citation>
    <scope>NUCLEOTIDE SEQUENCE [LARGE SCALE GENOMIC DNA]</scope>
    <source>
        <strain evidence="5">DSM 16467</strain>
    </source>
</reference>
<dbReference type="AlphaFoldDB" id="A0A0M0L8S0"/>
<feature type="transmembrane region" description="Helical" evidence="2">
    <location>
        <begin position="39"/>
        <end position="59"/>
    </location>
</feature>
<feature type="transmembrane region" description="Helical" evidence="2">
    <location>
        <begin position="112"/>
        <end position="138"/>
    </location>
</feature>
<proteinExistence type="inferred from homology"/>
<keyword evidence="2" id="KW-0812">Transmembrane</keyword>
<keyword evidence="5" id="KW-1185">Reference proteome</keyword>
<dbReference type="EMBL" id="LILC01000007">
    <property type="protein sequence ID" value="KOO47471.1"/>
    <property type="molecule type" value="Genomic_DNA"/>
</dbReference>
<dbReference type="Pfam" id="PF09335">
    <property type="entry name" value="VTT_dom"/>
    <property type="match status" value="1"/>
</dbReference>
<keyword evidence="2" id="KW-0472">Membrane</keyword>
<gene>
    <name evidence="4" type="ORF">AMD01_05330</name>
</gene>
<feature type="domain" description="VTT" evidence="3">
    <location>
        <begin position="23"/>
        <end position="140"/>
    </location>
</feature>
<dbReference type="PATRIC" id="fig|284581.3.peg.4444"/>
<protein>
    <recommendedName>
        <fullName evidence="3">VTT domain-containing protein</fullName>
    </recommendedName>
</protein>
<comment type="similarity">
    <text evidence="1">Belongs to the DedA family.</text>
</comment>
<feature type="transmembrane region" description="Helical" evidence="2">
    <location>
        <begin position="158"/>
        <end position="176"/>
    </location>
</feature>
<organism evidence="4 5">
    <name type="scientific">Priestia koreensis</name>
    <dbReference type="NCBI Taxonomy" id="284581"/>
    <lineage>
        <taxon>Bacteria</taxon>
        <taxon>Bacillati</taxon>
        <taxon>Bacillota</taxon>
        <taxon>Bacilli</taxon>
        <taxon>Bacillales</taxon>
        <taxon>Bacillaceae</taxon>
        <taxon>Priestia</taxon>
    </lineage>
</organism>
<dbReference type="STRING" id="284581.AMD01_05330"/>
<name>A0A0M0L8S0_9BACI</name>
<dbReference type="PANTHER" id="PTHR42709">
    <property type="entry name" value="ALKALINE PHOSPHATASE LIKE PROTEIN"/>
    <property type="match status" value="1"/>
</dbReference>
<accession>A0A0M0L8S0</accession>
<evidence type="ECO:0000313" key="4">
    <source>
        <dbReference type="EMBL" id="KOO47471.1"/>
    </source>
</evidence>
<evidence type="ECO:0000256" key="1">
    <source>
        <dbReference type="ARBA" id="ARBA00010792"/>
    </source>
</evidence>
<evidence type="ECO:0000259" key="3">
    <source>
        <dbReference type="Pfam" id="PF09335"/>
    </source>
</evidence>
<sequence>MDIIEFVRMSIAIIFTPLSDDVLLATQLGIWNHHGVNPIWMWIASWTVFFVSFSAFYAVGRFFRTIPFLQRFLNGKHLTRAQNFLNRHGKWAIALSFFTPCLRHPAHYVAGILGFSLIQYLLTTFLAAGAYTGLWTYVMYKVGKIISFKEILNWGMDHSLFLIAGFSTVVIFIIALKRIKKTMISQNQPLTHE</sequence>
<keyword evidence="2" id="KW-1133">Transmembrane helix</keyword>
<dbReference type="InterPro" id="IPR032816">
    <property type="entry name" value="VTT_dom"/>
</dbReference>
<dbReference type="Proteomes" id="UP000037558">
    <property type="component" value="Unassembled WGS sequence"/>
</dbReference>
<dbReference type="GO" id="GO:0005886">
    <property type="term" value="C:plasma membrane"/>
    <property type="evidence" value="ECO:0007669"/>
    <property type="project" value="TreeGrafter"/>
</dbReference>